<accession>A0A0V0ZA62</accession>
<protein>
    <submittedName>
        <fullName evidence="1">Uncharacterized protein</fullName>
    </submittedName>
</protein>
<dbReference type="EMBL" id="JYDQ01000283">
    <property type="protein sequence ID" value="KRY09235.1"/>
    <property type="molecule type" value="Genomic_DNA"/>
</dbReference>
<dbReference type="Proteomes" id="UP000054783">
    <property type="component" value="Unassembled WGS sequence"/>
</dbReference>
<feature type="non-terminal residue" evidence="1">
    <location>
        <position position="1"/>
    </location>
</feature>
<sequence>LIRLKFFWRANDRCCNDGTSSNCNQRKHMEIYSVTHHFIRCISITTHKCSESFSQCHPHSYYSNRNKWIHFSNLLYPFSSSQIRIRSICPFYCCQIFFYPS</sequence>
<keyword evidence="2" id="KW-1185">Reference proteome</keyword>
<gene>
    <name evidence="1" type="ORF">T12_16645</name>
</gene>
<evidence type="ECO:0000313" key="1">
    <source>
        <dbReference type="EMBL" id="KRY09235.1"/>
    </source>
</evidence>
<reference evidence="1 2" key="1">
    <citation type="submission" date="2015-01" db="EMBL/GenBank/DDBJ databases">
        <title>Evolution of Trichinella species and genotypes.</title>
        <authorList>
            <person name="Korhonen P.K."/>
            <person name="Edoardo P."/>
            <person name="Giuseppe L.R."/>
            <person name="Gasser R.B."/>
        </authorList>
    </citation>
    <scope>NUCLEOTIDE SEQUENCE [LARGE SCALE GENOMIC DNA]</scope>
    <source>
        <strain evidence="1">ISS2496</strain>
    </source>
</reference>
<organism evidence="1 2">
    <name type="scientific">Trichinella patagoniensis</name>
    <dbReference type="NCBI Taxonomy" id="990121"/>
    <lineage>
        <taxon>Eukaryota</taxon>
        <taxon>Metazoa</taxon>
        <taxon>Ecdysozoa</taxon>
        <taxon>Nematoda</taxon>
        <taxon>Enoplea</taxon>
        <taxon>Dorylaimia</taxon>
        <taxon>Trichinellida</taxon>
        <taxon>Trichinellidae</taxon>
        <taxon>Trichinella</taxon>
    </lineage>
</organism>
<evidence type="ECO:0000313" key="2">
    <source>
        <dbReference type="Proteomes" id="UP000054783"/>
    </source>
</evidence>
<proteinExistence type="predicted"/>
<name>A0A0V0ZA62_9BILA</name>
<comment type="caution">
    <text evidence="1">The sequence shown here is derived from an EMBL/GenBank/DDBJ whole genome shotgun (WGS) entry which is preliminary data.</text>
</comment>
<dbReference type="AlphaFoldDB" id="A0A0V0ZA62"/>